<dbReference type="OrthoDB" id="9803188at2"/>
<sequence length="97" mass="11190">MASFQKYTTKQGQLWMFKLDTGINPETGKRQTTTRRGFKTKKEAQLAASKLEQEIASGISINVANLTYKEVFDEWFKDHSKAIKLSTRKSMYIATEY</sequence>
<keyword evidence="3" id="KW-1185">Reference proteome</keyword>
<dbReference type="Proteomes" id="UP000272238">
    <property type="component" value="Unassembled WGS sequence"/>
</dbReference>
<dbReference type="RefSeq" id="WP_121214210.1">
    <property type="nucleotide sequence ID" value="NZ_RBZN01000014.1"/>
</dbReference>
<accession>A0A494Z4T6</accession>
<dbReference type="Pfam" id="PF14657">
    <property type="entry name" value="Arm-DNA-bind_4"/>
    <property type="match status" value="1"/>
</dbReference>
<proteinExistence type="predicted"/>
<organism evidence="2 3">
    <name type="scientific">Ureibacillus endophyticus</name>
    <dbReference type="NCBI Taxonomy" id="1978490"/>
    <lineage>
        <taxon>Bacteria</taxon>
        <taxon>Bacillati</taxon>
        <taxon>Bacillota</taxon>
        <taxon>Bacilli</taxon>
        <taxon>Bacillales</taxon>
        <taxon>Caryophanaceae</taxon>
        <taxon>Ureibacillus</taxon>
    </lineage>
</organism>
<reference evidence="2 3" key="1">
    <citation type="journal article" date="2016" name="Antonie Van Leeuwenhoek">
        <title>Lysinibacillus endophyticus sp. nov., an indole-3-acetic acid producing endophytic bacterium isolated from corn root (Zea mays cv. Xinken-5).</title>
        <authorList>
            <person name="Yu J."/>
            <person name="Guan X."/>
            <person name="Liu C."/>
            <person name="Xiang W."/>
            <person name="Yu Z."/>
            <person name="Liu X."/>
            <person name="Wang G."/>
        </authorList>
    </citation>
    <scope>NUCLEOTIDE SEQUENCE [LARGE SCALE GENOMIC DNA]</scope>
    <source>
        <strain evidence="2 3">DSM 100506</strain>
    </source>
</reference>
<comment type="caution">
    <text evidence="2">The sequence shown here is derived from an EMBL/GenBank/DDBJ whole genome shotgun (WGS) entry which is preliminary data.</text>
</comment>
<protein>
    <recommendedName>
        <fullName evidence="1">AP2-like integrase N-terminal domain-containing protein</fullName>
    </recommendedName>
</protein>
<evidence type="ECO:0000313" key="2">
    <source>
        <dbReference type="EMBL" id="RKQ17489.1"/>
    </source>
</evidence>
<name>A0A494Z4T6_9BACL</name>
<dbReference type="InterPro" id="IPR028259">
    <property type="entry name" value="AP2-like_int_N"/>
</dbReference>
<evidence type="ECO:0000313" key="3">
    <source>
        <dbReference type="Proteomes" id="UP000272238"/>
    </source>
</evidence>
<gene>
    <name evidence="2" type="ORF">D8M03_07820</name>
</gene>
<feature type="domain" description="AP2-like integrase N-terminal" evidence="1">
    <location>
        <begin position="15"/>
        <end position="58"/>
    </location>
</feature>
<dbReference type="EMBL" id="RBZN01000014">
    <property type="protein sequence ID" value="RKQ17489.1"/>
    <property type="molecule type" value="Genomic_DNA"/>
</dbReference>
<evidence type="ECO:0000259" key="1">
    <source>
        <dbReference type="Pfam" id="PF14657"/>
    </source>
</evidence>
<dbReference type="AlphaFoldDB" id="A0A494Z4T6"/>